<protein>
    <submittedName>
        <fullName evidence="2">Uncharacterized protein</fullName>
    </submittedName>
</protein>
<feature type="transmembrane region" description="Helical" evidence="1">
    <location>
        <begin position="26"/>
        <end position="44"/>
    </location>
</feature>
<evidence type="ECO:0000313" key="3">
    <source>
        <dbReference type="Proteomes" id="UP000680116"/>
    </source>
</evidence>
<dbReference type="EMBL" id="OU015430">
    <property type="protein sequence ID" value="CAG4967754.1"/>
    <property type="molecule type" value="Genomic_DNA"/>
</dbReference>
<feature type="transmembrane region" description="Helical" evidence="1">
    <location>
        <begin position="237"/>
        <end position="259"/>
    </location>
</feature>
<keyword evidence="1" id="KW-0812">Transmembrane</keyword>
<keyword evidence="1" id="KW-0472">Membrane</keyword>
<dbReference type="InterPro" id="IPR047798">
    <property type="entry name" value="BPSS1780-like"/>
</dbReference>
<feature type="transmembrane region" description="Helical" evidence="1">
    <location>
        <begin position="198"/>
        <end position="231"/>
    </location>
</feature>
<sequence length="281" mass="29386">MDGIRKVRAGAGAEWLMGGIALLRKAPLQLGLLGLIWGGLSALGSLGGQVWLSLLLALAGPVLFGGVVYAAREVDQGRPANPAHLVQGMRDGKLLRLLAMLLPQIAALVVMGVLLVAMIGPEQLQHTTQVLAQLQTNPDPALAETLPTGRLLLWMLAVLVVGVISGFFTFVAIPEVMFTDRGAFAAMKLSLRTCLRNLGALVVLVVLMMIAVIALSLVLQLLALVLAFALGAQAATFATQLLLMAMLLPVMGGAVYLAWRQTVGDAPSAAVPPEPARGIEA</sequence>
<keyword evidence="3" id="KW-1185">Reference proteome</keyword>
<proteinExistence type="predicted"/>
<keyword evidence="1" id="KW-1133">Transmembrane helix</keyword>
<evidence type="ECO:0000313" key="2">
    <source>
        <dbReference type="EMBL" id="CAG4967754.1"/>
    </source>
</evidence>
<accession>A0ABM8UBT5</accession>
<organism evidence="2 3">
    <name type="scientific">Novilysobacter luteus</name>
    <dbReference type="NCBI Taxonomy" id="2822368"/>
    <lineage>
        <taxon>Bacteria</taxon>
        <taxon>Pseudomonadati</taxon>
        <taxon>Pseudomonadota</taxon>
        <taxon>Gammaproteobacteria</taxon>
        <taxon>Lysobacterales</taxon>
        <taxon>Lysobacteraceae</taxon>
        <taxon>Novilysobacter</taxon>
    </lineage>
</organism>
<gene>
    <name evidence="2" type="ORF">LYB30171_00113</name>
</gene>
<dbReference type="Proteomes" id="UP000680116">
    <property type="component" value="Chromosome"/>
</dbReference>
<reference evidence="2 3" key="1">
    <citation type="submission" date="2021-04" db="EMBL/GenBank/DDBJ databases">
        <authorList>
            <person name="Rodrigo-Torres L."/>
            <person name="Arahal R. D."/>
            <person name="Lucena T."/>
        </authorList>
    </citation>
    <scope>NUCLEOTIDE SEQUENCE [LARGE SCALE GENOMIC DNA]</scope>
    <source>
        <strain evidence="2 3">CECT 30171</strain>
    </source>
</reference>
<evidence type="ECO:0000256" key="1">
    <source>
        <dbReference type="SAM" id="Phobius"/>
    </source>
</evidence>
<dbReference type="NCBIfam" id="NF041043">
    <property type="entry name" value="BPSS1780_fam"/>
    <property type="match status" value="1"/>
</dbReference>
<name>A0ABM8UBT5_9GAMM</name>
<feature type="transmembrane region" description="Helical" evidence="1">
    <location>
        <begin position="50"/>
        <end position="71"/>
    </location>
</feature>
<dbReference type="RefSeq" id="WP_215219153.1">
    <property type="nucleotide sequence ID" value="NZ_OU015430.1"/>
</dbReference>
<feature type="transmembrane region" description="Helical" evidence="1">
    <location>
        <begin position="97"/>
        <end position="119"/>
    </location>
</feature>
<feature type="transmembrane region" description="Helical" evidence="1">
    <location>
        <begin position="151"/>
        <end position="177"/>
    </location>
</feature>